<comment type="similarity">
    <text evidence="1">Belongs to the FAD-dependent oxidoreductase family.</text>
</comment>
<evidence type="ECO:0000256" key="3">
    <source>
        <dbReference type="ARBA" id="ARBA00022827"/>
    </source>
</evidence>
<dbReference type="FunFam" id="3.50.50.100:FF:000006">
    <property type="entry name" value="apoptosis-inducing factor 2"/>
    <property type="match status" value="1"/>
</dbReference>
<keyword evidence="8" id="KW-1185">Reference proteome</keyword>
<gene>
    <name evidence="7" type="ORF">A4U43_C04F7390</name>
</gene>
<dbReference type="Gene3D" id="3.50.50.100">
    <property type="match status" value="1"/>
</dbReference>
<dbReference type="GO" id="GO:0005737">
    <property type="term" value="C:cytoplasm"/>
    <property type="evidence" value="ECO:0007669"/>
    <property type="project" value="TreeGrafter"/>
</dbReference>
<evidence type="ECO:0000259" key="6">
    <source>
        <dbReference type="Pfam" id="PF07992"/>
    </source>
</evidence>
<evidence type="ECO:0000256" key="1">
    <source>
        <dbReference type="ARBA" id="ARBA00006442"/>
    </source>
</evidence>
<evidence type="ECO:0000256" key="4">
    <source>
        <dbReference type="ARBA" id="ARBA00023002"/>
    </source>
</evidence>
<dbReference type="OMA" id="WRSKYEK"/>
<sequence length="364" mass="39845">MDGGGETVASATKQKVVVVGGGIAGSLLARSIQDYADVTLIDPKEYFEIPWASLRSKVDPSFADKALFNHSEYLTNGRVIISSANSVTETKVLTTDGHEVPYNYLVVATGHAPFNPRCRRDRMEQFQEENIKIKNSGSILIIGGGPTGVELAGEIAVDYPEKKVTLVHNGPRLLQFISPGASKKALDWLKSKKVEVLLEQSIGLGSISEADKTFMTSAGETVIADSYFVCLDKHVASSWLQESVLKERINRMGRVMVDENLRVAGHRNVFAIGDITDIQEIKQGYLAQKHAKVVAKNLKILMNGTKNKTLVKYKPSIQVAMISLGRNSALAQVPFLTMAGSLPGMIKSKHLFVDRTRRKMGLEC</sequence>
<proteinExistence type="inferred from homology"/>
<dbReference type="Proteomes" id="UP000243459">
    <property type="component" value="Chromosome 4"/>
</dbReference>
<dbReference type="Gramene" id="ONK71332">
    <property type="protein sequence ID" value="ONK71332"/>
    <property type="gene ID" value="A4U43_C04F7390"/>
</dbReference>
<keyword evidence="2" id="KW-0285">Flavoprotein</keyword>
<dbReference type="EMBL" id="CM007384">
    <property type="protein sequence ID" value="ONK71332.1"/>
    <property type="molecule type" value="Genomic_DNA"/>
</dbReference>
<dbReference type="PRINTS" id="PR00368">
    <property type="entry name" value="FADPNR"/>
</dbReference>
<reference evidence="8" key="1">
    <citation type="journal article" date="2017" name="Nat. Commun.">
        <title>The asparagus genome sheds light on the origin and evolution of a young Y chromosome.</title>
        <authorList>
            <person name="Harkess A."/>
            <person name="Zhou J."/>
            <person name="Xu C."/>
            <person name="Bowers J.E."/>
            <person name="Van der Hulst R."/>
            <person name="Ayyampalayam S."/>
            <person name="Mercati F."/>
            <person name="Riccardi P."/>
            <person name="McKain M.R."/>
            <person name="Kakrana A."/>
            <person name="Tang H."/>
            <person name="Ray J."/>
            <person name="Groenendijk J."/>
            <person name="Arikit S."/>
            <person name="Mathioni S.M."/>
            <person name="Nakano M."/>
            <person name="Shan H."/>
            <person name="Telgmann-Rauber A."/>
            <person name="Kanno A."/>
            <person name="Yue Z."/>
            <person name="Chen H."/>
            <person name="Li W."/>
            <person name="Chen Y."/>
            <person name="Xu X."/>
            <person name="Zhang Y."/>
            <person name="Luo S."/>
            <person name="Chen H."/>
            <person name="Gao J."/>
            <person name="Mao Z."/>
            <person name="Pires J.C."/>
            <person name="Luo M."/>
            <person name="Kudrna D."/>
            <person name="Wing R.A."/>
            <person name="Meyers B.C."/>
            <person name="Yi K."/>
            <person name="Kong H."/>
            <person name="Lavrijsen P."/>
            <person name="Sunseri F."/>
            <person name="Falavigna A."/>
            <person name="Ye Y."/>
            <person name="Leebens-Mack J.H."/>
            <person name="Chen G."/>
        </authorList>
    </citation>
    <scope>NUCLEOTIDE SEQUENCE [LARGE SCALE GENOMIC DNA]</scope>
    <source>
        <strain evidence="8">cv. DH0086</strain>
    </source>
</reference>
<evidence type="ECO:0000313" key="7">
    <source>
        <dbReference type="EMBL" id="ONK71332.1"/>
    </source>
</evidence>
<dbReference type="GO" id="GO:0050660">
    <property type="term" value="F:flavin adenine dinucleotide binding"/>
    <property type="evidence" value="ECO:0007669"/>
    <property type="project" value="TreeGrafter"/>
</dbReference>
<dbReference type="PANTHER" id="PTHR43735:SF3">
    <property type="entry name" value="FERROPTOSIS SUPPRESSOR PROTEIN 1"/>
    <property type="match status" value="1"/>
</dbReference>
<evidence type="ECO:0000313" key="8">
    <source>
        <dbReference type="Proteomes" id="UP000243459"/>
    </source>
</evidence>
<name>A0A5P1EZF6_ASPOF</name>
<dbReference type="OrthoDB" id="202203at2759"/>
<keyword evidence="4" id="KW-0560">Oxidoreductase</keyword>
<dbReference type="Pfam" id="PF07992">
    <property type="entry name" value="Pyr_redox_2"/>
    <property type="match status" value="1"/>
</dbReference>
<evidence type="ECO:0000256" key="5">
    <source>
        <dbReference type="ARBA" id="ARBA00057036"/>
    </source>
</evidence>
<organism evidence="7 8">
    <name type="scientific">Asparagus officinalis</name>
    <name type="common">Garden asparagus</name>
    <dbReference type="NCBI Taxonomy" id="4686"/>
    <lineage>
        <taxon>Eukaryota</taxon>
        <taxon>Viridiplantae</taxon>
        <taxon>Streptophyta</taxon>
        <taxon>Embryophyta</taxon>
        <taxon>Tracheophyta</taxon>
        <taxon>Spermatophyta</taxon>
        <taxon>Magnoliopsida</taxon>
        <taxon>Liliopsida</taxon>
        <taxon>Asparagales</taxon>
        <taxon>Asparagaceae</taxon>
        <taxon>Asparagoideae</taxon>
        <taxon>Asparagus</taxon>
    </lineage>
</organism>
<accession>A0A5P1EZF6</accession>
<feature type="domain" description="FAD/NAD(P)-binding" evidence="6">
    <location>
        <begin position="15"/>
        <end position="291"/>
    </location>
</feature>
<dbReference type="AlphaFoldDB" id="A0A5P1EZF6"/>
<keyword evidence="3" id="KW-0274">FAD</keyword>
<dbReference type="PANTHER" id="PTHR43735">
    <property type="entry name" value="APOPTOSIS-INDUCING FACTOR 1"/>
    <property type="match status" value="1"/>
</dbReference>
<comment type="function">
    <text evidence="5">Putative FAD-dependent oxidoreductase.</text>
</comment>
<evidence type="ECO:0000256" key="2">
    <source>
        <dbReference type="ARBA" id="ARBA00022630"/>
    </source>
</evidence>
<dbReference type="SUPFAM" id="SSF51905">
    <property type="entry name" value="FAD/NAD(P)-binding domain"/>
    <property type="match status" value="1"/>
</dbReference>
<dbReference type="InterPro" id="IPR036188">
    <property type="entry name" value="FAD/NAD-bd_sf"/>
</dbReference>
<protein>
    <recommendedName>
        <fullName evidence="6">FAD/NAD(P)-binding domain-containing protein</fullName>
    </recommendedName>
</protein>
<dbReference type="InterPro" id="IPR023753">
    <property type="entry name" value="FAD/NAD-binding_dom"/>
</dbReference>
<dbReference type="GO" id="GO:0004174">
    <property type="term" value="F:electron-transferring-flavoprotein dehydrogenase activity"/>
    <property type="evidence" value="ECO:0007669"/>
    <property type="project" value="TreeGrafter"/>
</dbReference>